<dbReference type="CDD" id="cd06224">
    <property type="entry name" value="REM"/>
    <property type="match status" value="1"/>
</dbReference>
<dbReference type="Gene3D" id="1.20.870.10">
    <property type="entry name" value="Son of sevenless (SoS) protein Chain: S domain 1"/>
    <property type="match status" value="1"/>
</dbReference>
<dbReference type="Pfam" id="PF00617">
    <property type="entry name" value="RasGEF"/>
    <property type="match status" value="1"/>
</dbReference>
<dbReference type="Proteomes" id="UP000469890">
    <property type="component" value="Unassembled WGS sequence"/>
</dbReference>
<dbReference type="SMART" id="SM00229">
    <property type="entry name" value="RasGEFN"/>
    <property type="match status" value="1"/>
</dbReference>
<dbReference type="InterPro" id="IPR008937">
    <property type="entry name" value="Ras-like_GEF"/>
</dbReference>
<evidence type="ECO:0000259" key="4">
    <source>
        <dbReference type="PROSITE" id="PS50009"/>
    </source>
</evidence>
<dbReference type="InterPro" id="IPR023578">
    <property type="entry name" value="Ras_GEF_dom_sf"/>
</dbReference>
<dbReference type="AlphaFoldDB" id="A0A8H4F098"/>
<dbReference type="PROSITE" id="PS50009">
    <property type="entry name" value="RASGEF_CAT"/>
    <property type="match status" value="1"/>
</dbReference>
<dbReference type="InterPro" id="IPR001895">
    <property type="entry name" value="RASGEF_cat_dom"/>
</dbReference>
<dbReference type="GO" id="GO:0005085">
    <property type="term" value="F:guanyl-nucleotide exchange factor activity"/>
    <property type="evidence" value="ECO:0007669"/>
    <property type="project" value="UniProtKB-KW"/>
</dbReference>
<feature type="domain" description="Ras-GEF" evidence="4">
    <location>
        <begin position="618"/>
        <end position="859"/>
    </location>
</feature>
<dbReference type="GO" id="GO:0005886">
    <property type="term" value="C:plasma membrane"/>
    <property type="evidence" value="ECO:0007669"/>
    <property type="project" value="TreeGrafter"/>
</dbReference>
<dbReference type="PANTHER" id="PTHR23113">
    <property type="entry name" value="GUANINE NUCLEOTIDE EXCHANGE FACTOR"/>
    <property type="match status" value="1"/>
</dbReference>
<evidence type="ECO:0000313" key="6">
    <source>
        <dbReference type="EMBL" id="KAF1799428.1"/>
    </source>
</evidence>
<gene>
    <name evidence="6" type="ORF">FB192DRAFT_1429347</name>
</gene>
<dbReference type="CDD" id="cd00155">
    <property type="entry name" value="RasGEF"/>
    <property type="match status" value="1"/>
</dbReference>
<dbReference type="Gene3D" id="1.10.840.10">
    <property type="entry name" value="Ras guanine-nucleotide exchange factors catalytic domain"/>
    <property type="match status" value="1"/>
</dbReference>
<evidence type="ECO:0000256" key="3">
    <source>
        <dbReference type="SAM" id="MobiDB-lite"/>
    </source>
</evidence>
<proteinExistence type="predicted"/>
<feature type="compositionally biased region" description="Low complexity" evidence="3">
    <location>
        <begin position="394"/>
        <end position="413"/>
    </location>
</feature>
<dbReference type="InterPro" id="IPR036964">
    <property type="entry name" value="RASGEF_cat_dom_sf"/>
</dbReference>
<evidence type="ECO:0000313" key="7">
    <source>
        <dbReference type="Proteomes" id="UP000469890"/>
    </source>
</evidence>
<name>A0A8H4F098_MUCCL</name>
<dbReference type="PANTHER" id="PTHR23113:SF368">
    <property type="entry name" value="CELL DIVISION CONTROL PROTEIN 25"/>
    <property type="match status" value="1"/>
</dbReference>
<feature type="compositionally biased region" description="Low complexity" evidence="3">
    <location>
        <begin position="328"/>
        <end position="350"/>
    </location>
</feature>
<dbReference type="Pfam" id="PF25006">
    <property type="entry name" value="DUF7783"/>
    <property type="match status" value="1"/>
</dbReference>
<dbReference type="EMBL" id="JAAECE010000006">
    <property type="protein sequence ID" value="KAF1799428.1"/>
    <property type="molecule type" value="Genomic_DNA"/>
</dbReference>
<keyword evidence="1 2" id="KW-0344">Guanine-nucleotide releasing factor</keyword>
<dbReference type="PROSITE" id="PS50212">
    <property type="entry name" value="RASGEF_NTER"/>
    <property type="match status" value="1"/>
</dbReference>
<evidence type="ECO:0000256" key="2">
    <source>
        <dbReference type="PROSITE-ProRule" id="PRU00168"/>
    </source>
</evidence>
<sequence length="876" mass="98768">MLVASGTISKESLHIKTSNVLRSHHRAMMASMSKLVLSAQLCADGTVSDVSKLLSDCHELLVAVRNFISTCESIPVEVTHADPHLISSPQEATGPWDAAAIRRQNSISSASGSMADQGIRAKYELQSDLVDNLDAYGASMQESMESLMANLTRHSDSRCSLAVLLFTQYRNFGNQNGQFLSIIEDIDFDGVIQSPLMKELAVAKQKLYDGLGLLFFKMQTMTDETVPMEKAIAEMQEAARSIIEAIRLVCDRMADLVNEKKRLAKLTTDSNRSSLLGSNDKDNSLSDFLRNSTGSHDLSFDLSLSSSITTPKNPSLTCTEDLKKRSQSLSVDTASNSSSSSTKVNNRSSAPVTENTPTLMGETLKNRAHTLTEAQSKHTSAKLKQFFGDDLPDAGSSATTTAPTSPTTEASSGQGTVARQSSTTTASNTAAYVQEDEQRYLQYDYSPNEIVFTVEGSVKGGTLRALVERMTLHDYLDMNFNSTFLLTYRSFCTSMELLELLEARYNIQPPADLTPEELEIWVTKKQKLIRLRVFNVLKIWLEQYYYEEDSVILDRLLFFTNTSIKDTLSFSAYQLERLIHKRKDACKDLKKLVITQQQDSPDPILPRNLKKFRLLDLDTTEMARQLTLMDFKLYSSIKPVECLDKAWSRDATLNDDHRTPVARNIQASINYCNQVTTWVSDEILSQSEVKKRSTLIKYWVNVAERCRIFNNFNTCMAILSAFDNSAVGRLKRTWEMVGARTNHIVAHIRKLMGASRNFNQYRALIHSVNPPCIPFLGIYLQDLTFIEDGNPNFLKTSKDLINFAKRAKTAEVIREIQQYQTMGYQYRPVEEIQTFIQDNLHSSRDEDQLYKESLKLEPKERDDEKITRLLQESGFL</sequence>
<dbReference type="InterPro" id="IPR019804">
    <property type="entry name" value="Ras_G-nucl-exch_fac_CS"/>
</dbReference>
<accession>A0A8H4F098</accession>
<feature type="domain" description="N-terminal Ras-GEF" evidence="5">
    <location>
        <begin position="454"/>
        <end position="583"/>
    </location>
</feature>
<evidence type="ECO:0000259" key="5">
    <source>
        <dbReference type="PROSITE" id="PS50212"/>
    </source>
</evidence>
<dbReference type="Pfam" id="PF00618">
    <property type="entry name" value="RasGEF_N"/>
    <property type="match status" value="1"/>
</dbReference>
<dbReference type="InterPro" id="IPR056685">
    <property type="entry name" value="DUF7783"/>
</dbReference>
<dbReference type="SMART" id="SM00147">
    <property type="entry name" value="RasGEF"/>
    <property type="match status" value="1"/>
</dbReference>
<evidence type="ECO:0000256" key="1">
    <source>
        <dbReference type="ARBA" id="ARBA00022658"/>
    </source>
</evidence>
<dbReference type="PROSITE" id="PS00720">
    <property type="entry name" value="RASGEF"/>
    <property type="match status" value="1"/>
</dbReference>
<reference evidence="6 7" key="1">
    <citation type="submission" date="2019-09" db="EMBL/GenBank/DDBJ databases">
        <authorList>
            <consortium name="DOE Joint Genome Institute"/>
            <person name="Mondo S.J."/>
            <person name="Navarro-Mendoza M.I."/>
            <person name="Perez-Arques C."/>
            <person name="Panchal S."/>
            <person name="Nicolas F.E."/>
            <person name="Ganguly P."/>
            <person name="Pangilinan J."/>
            <person name="Grigoriev I."/>
            <person name="Heitman J."/>
            <person name="Sanya K."/>
            <person name="Garre V."/>
        </authorList>
    </citation>
    <scope>NUCLEOTIDE SEQUENCE [LARGE SCALE GENOMIC DNA]</scope>
    <source>
        <strain evidence="6 7">MU402</strain>
    </source>
</reference>
<organism evidence="6 7">
    <name type="scientific">Mucor circinelloides f. lusitanicus</name>
    <name type="common">Mucor racemosus var. lusitanicus</name>
    <dbReference type="NCBI Taxonomy" id="29924"/>
    <lineage>
        <taxon>Eukaryota</taxon>
        <taxon>Fungi</taxon>
        <taxon>Fungi incertae sedis</taxon>
        <taxon>Mucoromycota</taxon>
        <taxon>Mucoromycotina</taxon>
        <taxon>Mucoromycetes</taxon>
        <taxon>Mucorales</taxon>
        <taxon>Mucorineae</taxon>
        <taxon>Mucoraceae</taxon>
        <taxon>Mucor</taxon>
    </lineage>
</organism>
<feature type="region of interest" description="Disordered" evidence="3">
    <location>
        <begin position="392"/>
        <end position="429"/>
    </location>
</feature>
<dbReference type="SUPFAM" id="SSF48366">
    <property type="entry name" value="Ras GEF"/>
    <property type="match status" value="1"/>
</dbReference>
<protein>
    <submittedName>
        <fullName evidence="6">Ras guanine nucleotide exchange factor domain-containing protein</fullName>
    </submittedName>
</protein>
<dbReference type="GO" id="GO:0007265">
    <property type="term" value="P:Ras protein signal transduction"/>
    <property type="evidence" value="ECO:0007669"/>
    <property type="project" value="TreeGrafter"/>
</dbReference>
<dbReference type="InterPro" id="IPR000651">
    <property type="entry name" value="Ras-like_Gua-exchang_fac_N"/>
</dbReference>
<comment type="caution">
    <text evidence="6">The sequence shown here is derived from an EMBL/GenBank/DDBJ whole genome shotgun (WGS) entry which is preliminary data.</text>
</comment>
<feature type="region of interest" description="Disordered" evidence="3">
    <location>
        <begin position="311"/>
        <end position="360"/>
    </location>
</feature>